<dbReference type="EMBL" id="LAZR01007490">
    <property type="protein sequence ID" value="KKM84936.1"/>
    <property type="molecule type" value="Genomic_DNA"/>
</dbReference>
<comment type="caution">
    <text evidence="1">The sequence shown here is derived from an EMBL/GenBank/DDBJ whole genome shotgun (WGS) entry which is preliminary data.</text>
</comment>
<accession>A0A0F9LCC2</accession>
<organism evidence="1">
    <name type="scientific">marine sediment metagenome</name>
    <dbReference type="NCBI Taxonomy" id="412755"/>
    <lineage>
        <taxon>unclassified sequences</taxon>
        <taxon>metagenomes</taxon>
        <taxon>ecological metagenomes</taxon>
    </lineage>
</organism>
<gene>
    <name evidence="1" type="ORF">LCGC14_1294130</name>
</gene>
<dbReference type="AlphaFoldDB" id="A0A0F9LCC2"/>
<name>A0A0F9LCC2_9ZZZZ</name>
<evidence type="ECO:0000313" key="1">
    <source>
        <dbReference type="EMBL" id="KKM84936.1"/>
    </source>
</evidence>
<proteinExistence type="predicted"/>
<sequence>MDDCAHIWNANTKPDGSPDFRMNRQLSGEPLVIVKCELCKARTWMTREQWEALPETVEDQGNG</sequence>
<protein>
    <submittedName>
        <fullName evidence="1">Uncharacterized protein</fullName>
    </submittedName>
</protein>
<reference evidence="1" key="1">
    <citation type="journal article" date="2015" name="Nature">
        <title>Complex archaea that bridge the gap between prokaryotes and eukaryotes.</title>
        <authorList>
            <person name="Spang A."/>
            <person name="Saw J.H."/>
            <person name="Jorgensen S.L."/>
            <person name="Zaremba-Niedzwiedzka K."/>
            <person name="Martijn J."/>
            <person name="Lind A.E."/>
            <person name="van Eijk R."/>
            <person name="Schleper C."/>
            <person name="Guy L."/>
            <person name="Ettema T.J."/>
        </authorList>
    </citation>
    <scope>NUCLEOTIDE SEQUENCE</scope>
</reference>